<dbReference type="GO" id="GO:0008782">
    <property type="term" value="F:adenosylhomocysteine nucleosidase activity"/>
    <property type="evidence" value="ECO:0007669"/>
    <property type="project" value="UniProtKB-EC"/>
</dbReference>
<evidence type="ECO:0000313" key="8">
    <source>
        <dbReference type="Proteomes" id="UP000467132"/>
    </source>
</evidence>
<dbReference type="GO" id="GO:0008930">
    <property type="term" value="F:methylthioadenosine nucleosidase activity"/>
    <property type="evidence" value="ECO:0007669"/>
    <property type="project" value="InterPro"/>
</dbReference>
<dbReference type="OrthoDB" id="9792278at2"/>
<evidence type="ECO:0000256" key="1">
    <source>
        <dbReference type="ARBA" id="ARBA00004945"/>
    </source>
</evidence>
<name>A0A845QX95_9CLOT</name>
<comment type="caution">
    <text evidence="7">The sequence shown here is derived from an EMBL/GenBank/DDBJ whole genome shotgun (WGS) entry which is preliminary data.</text>
</comment>
<evidence type="ECO:0000313" key="7">
    <source>
        <dbReference type="EMBL" id="NBI06901.1"/>
    </source>
</evidence>
<dbReference type="EC" id="3.2.2.9" evidence="2"/>
<keyword evidence="5" id="KW-0486">Methionine biosynthesis</keyword>
<reference evidence="7 8" key="1">
    <citation type="submission" date="2018-08" db="EMBL/GenBank/DDBJ databases">
        <title>Murine metabolic-syndrome-specific gut microbial biobank.</title>
        <authorList>
            <person name="Liu C."/>
        </authorList>
    </citation>
    <scope>NUCLEOTIDE SEQUENCE [LARGE SCALE GENOMIC DNA]</scope>
    <source>
        <strain evidence="7 8">583</strain>
    </source>
</reference>
<dbReference type="Pfam" id="PF01048">
    <property type="entry name" value="PNP_UDP_1"/>
    <property type="match status" value="1"/>
</dbReference>
<dbReference type="Proteomes" id="UP000467132">
    <property type="component" value="Unassembled WGS sequence"/>
</dbReference>
<dbReference type="PANTHER" id="PTHR46832:SF1">
    <property type="entry name" value="5'-METHYLTHIOADENOSINE_S-ADENOSYLHOMOCYSTEINE NUCLEOSIDASE"/>
    <property type="match status" value="1"/>
</dbReference>
<accession>A0A845QX95</accession>
<dbReference type="PANTHER" id="PTHR46832">
    <property type="entry name" value="5'-METHYLTHIOADENOSINE/S-ADENOSYLHOMOCYSTEINE NUCLEOSIDASE"/>
    <property type="match status" value="1"/>
</dbReference>
<feature type="domain" description="Nucleoside phosphorylase" evidence="6">
    <location>
        <begin position="3"/>
        <end position="229"/>
    </location>
</feature>
<sequence length="233" mass="25871">MIFGIIGAMDEEIEKIKNEMEIEKKFVKAKTIFYKGVFEGKKIVLVRCGIGKVNAAIITQLLISEYEVDIIINTGVAGGVKEEIEIGDIVVSTDVLEHDFDATSFGYPLGQIPRLEVLGFNADKYLIDLAINSSEKELEYGSVYKGRIVSGDIFVSSQEMKKKLCDNFNAYCVEMEGAAIGHTAYINNKPFLIIRSISDKADGSANDNFNEFVDLASERSVGILKRILKSYKQ</sequence>
<dbReference type="UniPathway" id="UPA00904">
    <property type="reaction ID" value="UER00871"/>
</dbReference>
<evidence type="ECO:0000256" key="5">
    <source>
        <dbReference type="ARBA" id="ARBA00023167"/>
    </source>
</evidence>
<gene>
    <name evidence="7" type="ORF">D3Z33_08550</name>
</gene>
<protein>
    <recommendedName>
        <fullName evidence="2">adenosylhomocysteine nucleosidase</fullName>
        <ecNumber evidence="2">3.2.2.9</ecNumber>
    </recommendedName>
</protein>
<dbReference type="InterPro" id="IPR010049">
    <property type="entry name" value="MTA_SAH_Nsdase"/>
</dbReference>
<dbReference type="GO" id="GO:0019509">
    <property type="term" value="P:L-methionine salvage from methylthioadenosine"/>
    <property type="evidence" value="ECO:0007669"/>
    <property type="project" value="UniProtKB-UniPathway"/>
</dbReference>
<keyword evidence="7" id="KW-0326">Glycosidase</keyword>
<comment type="pathway">
    <text evidence="1">Amino-acid biosynthesis; L-methionine biosynthesis via salvage pathway; S-methyl-5-thio-alpha-D-ribose 1-phosphate from S-methyl-5'-thioadenosine (hydrolase route): step 1/2.</text>
</comment>
<dbReference type="GO" id="GO:0005829">
    <property type="term" value="C:cytosol"/>
    <property type="evidence" value="ECO:0007669"/>
    <property type="project" value="TreeGrafter"/>
</dbReference>
<dbReference type="GO" id="GO:0019284">
    <property type="term" value="P:L-methionine salvage from S-adenosylmethionine"/>
    <property type="evidence" value="ECO:0007669"/>
    <property type="project" value="TreeGrafter"/>
</dbReference>
<keyword evidence="3" id="KW-0028">Amino-acid biosynthesis</keyword>
<dbReference type="NCBIfam" id="TIGR01704">
    <property type="entry name" value="MTA_SAH-Nsdase"/>
    <property type="match status" value="1"/>
</dbReference>
<dbReference type="AlphaFoldDB" id="A0A845QX95"/>
<keyword evidence="8" id="KW-1185">Reference proteome</keyword>
<evidence type="ECO:0000256" key="4">
    <source>
        <dbReference type="ARBA" id="ARBA00022801"/>
    </source>
</evidence>
<dbReference type="NCBIfam" id="NF004079">
    <property type="entry name" value="PRK05584.1"/>
    <property type="match status" value="1"/>
</dbReference>
<dbReference type="SUPFAM" id="SSF53167">
    <property type="entry name" value="Purine and uridine phosphorylases"/>
    <property type="match status" value="1"/>
</dbReference>
<dbReference type="RefSeq" id="WP_160197378.1">
    <property type="nucleotide sequence ID" value="NZ_QXXA01000009.1"/>
</dbReference>
<dbReference type="GO" id="GO:0009164">
    <property type="term" value="P:nucleoside catabolic process"/>
    <property type="evidence" value="ECO:0007669"/>
    <property type="project" value="InterPro"/>
</dbReference>
<evidence type="ECO:0000259" key="6">
    <source>
        <dbReference type="Pfam" id="PF01048"/>
    </source>
</evidence>
<dbReference type="EMBL" id="QXXA01000009">
    <property type="protein sequence ID" value="NBI06901.1"/>
    <property type="molecule type" value="Genomic_DNA"/>
</dbReference>
<dbReference type="Gene3D" id="3.40.50.1580">
    <property type="entry name" value="Nucleoside phosphorylase domain"/>
    <property type="match status" value="1"/>
</dbReference>
<dbReference type="InterPro" id="IPR035994">
    <property type="entry name" value="Nucleoside_phosphorylase_sf"/>
</dbReference>
<organism evidence="7 8">
    <name type="scientific">Senegalia massiliensis</name>
    <dbReference type="NCBI Taxonomy" id="1720316"/>
    <lineage>
        <taxon>Bacteria</taxon>
        <taxon>Bacillati</taxon>
        <taxon>Bacillota</taxon>
        <taxon>Clostridia</taxon>
        <taxon>Eubacteriales</taxon>
        <taxon>Clostridiaceae</taxon>
        <taxon>Senegalia</taxon>
    </lineage>
</organism>
<keyword evidence="4 7" id="KW-0378">Hydrolase</keyword>
<dbReference type="InterPro" id="IPR000845">
    <property type="entry name" value="Nucleoside_phosphorylase_d"/>
</dbReference>
<evidence type="ECO:0000256" key="2">
    <source>
        <dbReference type="ARBA" id="ARBA00011974"/>
    </source>
</evidence>
<proteinExistence type="predicted"/>
<evidence type="ECO:0000256" key="3">
    <source>
        <dbReference type="ARBA" id="ARBA00022605"/>
    </source>
</evidence>
<dbReference type="CDD" id="cd09008">
    <property type="entry name" value="MTAN"/>
    <property type="match status" value="1"/>
</dbReference>